<feature type="region of interest" description="Disordered" evidence="1">
    <location>
        <begin position="35"/>
        <end position="60"/>
    </location>
</feature>
<dbReference type="AlphaFoldDB" id="A0A9D4KUG9"/>
<comment type="caution">
    <text evidence="2">The sequence shown here is derived from an EMBL/GenBank/DDBJ whole genome shotgun (WGS) entry which is preliminary data.</text>
</comment>
<gene>
    <name evidence="2" type="ORF">DPMN_088653</name>
</gene>
<evidence type="ECO:0000256" key="1">
    <source>
        <dbReference type="SAM" id="MobiDB-lite"/>
    </source>
</evidence>
<sequence>MVDNAPESIDCLVKPCHGTSCAVLVDSRTSHVLHPTSDLQQVANKGRQPGSKTERFNACK</sequence>
<accession>A0A9D4KUG9</accession>
<organism evidence="2 3">
    <name type="scientific">Dreissena polymorpha</name>
    <name type="common">Zebra mussel</name>
    <name type="synonym">Mytilus polymorpha</name>
    <dbReference type="NCBI Taxonomy" id="45954"/>
    <lineage>
        <taxon>Eukaryota</taxon>
        <taxon>Metazoa</taxon>
        <taxon>Spiralia</taxon>
        <taxon>Lophotrochozoa</taxon>
        <taxon>Mollusca</taxon>
        <taxon>Bivalvia</taxon>
        <taxon>Autobranchia</taxon>
        <taxon>Heteroconchia</taxon>
        <taxon>Euheterodonta</taxon>
        <taxon>Imparidentia</taxon>
        <taxon>Neoheterodontei</taxon>
        <taxon>Myida</taxon>
        <taxon>Dreissenoidea</taxon>
        <taxon>Dreissenidae</taxon>
        <taxon>Dreissena</taxon>
    </lineage>
</organism>
<proteinExistence type="predicted"/>
<reference evidence="2" key="1">
    <citation type="journal article" date="2019" name="bioRxiv">
        <title>The Genome of the Zebra Mussel, Dreissena polymorpha: A Resource for Invasive Species Research.</title>
        <authorList>
            <person name="McCartney M.A."/>
            <person name="Auch B."/>
            <person name="Kono T."/>
            <person name="Mallez S."/>
            <person name="Zhang Y."/>
            <person name="Obille A."/>
            <person name="Becker A."/>
            <person name="Abrahante J.E."/>
            <person name="Garbe J."/>
            <person name="Badalamenti J.P."/>
            <person name="Herman A."/>
            <person name="Mangelson H."/>
            <person name="Liachko I."/>
            <person name="Sullivan S."/>
            <person name="Sone E.D."/>
            <person name="Koren S."/>
            <person name="Silverstein K.A.T."/>
            <person name="Beckman K.B."/>
            <person name="Gohl D.M."/>
        </authorList>
    </citation>
    <scope>NUCLEOTIDE SEQUENCE</scope>
    <source>
        <strain evidence="2">Duluth1</strain>
        <tissue evidence="2">Whole animal</tissue>
    </source>
</reference>
<dbReference type="EMBL" id="JAIWYP010000003">
    <property type="protein sequence ID" value="KAH3846352.1"/>
    <property type="molecule type" value="Genomic_DNA"/>
</dbReference>
<dbReference type="Proteomes" id="UP000828390">
    <property type="component" value="Unassembled WGS sequence"/>
</dbReference>
<evidence type="ECO:0000313" key="2">
    <source>
        <dbReference type="EMBL" id="KAH3846352.1"/>
    </source>
</evidence>
<name>A0A9D4KUG9_DREPO</name>
<reference evidence="2" key="2">
    <citation type="submission" date="2020-11" db="EMBL/GenBank/DDBJ databases">
        <authorList>
            <person name="McCartney M.A."/>
            <person name="Auch B."/>
            <person name="Kono T."/>
            <person name="Mallez S."/>
            <person name="Becker A."/>
            <person name="Gohl D.M."/>
            <person name="Silverstein K.A.T."/>
            <person name="Koren S."/>
            <person name="Bechman K.B."/>
            <person name="Herman A."/>
            <person name="Abrahante J.E."/>
            <person name="Garbe J."/>
        </authorList>
    </citation>
    <scope>NUCLEOTIDE SEQUENCE</scope>
    <source>
        <strain evidence="2">Duluth1</strain>
        <tissue evidence="2">Whole animal</tissue>
    </source>
</reference>
<evidence type="ECO:0000313" key="3">
    <source>
        <dbReference type="Proteomes" id="UP000828390"/>
    </source>
</evidence>
<protein>
    <submittedName>
        <fullName evidence="2">Uncharacterized protein</fullName>
    </submittedName>
</protein>
<keyword evidence="3" id="KW-1185">Reference proteome</keyword>